<dbReference type="Pfam" id="PF16903">
    <property type="entry name" value="Capsid_N"/>
    <property type="match status" value="1"/>
</dbReference>
<dbReference type="Gene3D" id="2.70.9.10">
    <property type="entry name" value="Adenovirus Type 2 Hexon, domain 4"/>
    <property type="match status" value="1"/>
</dbReference>
<feature type="domain" description="Major capsid protein C-terminal" evidence="1">
    <location>
        <begin position="219"/>
        <end position="506"/>
    </location>
</feature>
<name>A0A6C0M1L5_9ZZZZ</name>
<proteinExistence type="predicted"/>
<accession>A0A6C0M1L5</accession>
<evidence type="ECO:0000259" key="1">
    <source>
        <dbReference type="Pfam" id="PF04451"/>
    </source>
</evidence>
<dbReference type="AlphaFoldDB" id="A0A6C0M1L5"/>
<reference evidence="3" key="1">
    <citation type="journal article" date="2020" name="Nature">
        <title>Giant virus diversity and host interactions through global metagenomics.</title>
        <authorList>
            <person name="Schulz F."/>
            <person name="Roux S."/>
            <person name="Paez-Espino D."/>
            <person name="Jungbluth S."/>
            <person name="Walsh D.A."/>
            <person name="Denef V.J."/>
            <person name="McMahon K.D."/>
            <person name="Konstantinidis K.T."/>
            <person name="Eloe-Fadrosh E.A."/>
            <person name="Kyrpides N.C."/>
            <person name="Woyke T."/>
        </authorList>
    </citation>
    <scope>NUCLEOTIDE SEQUENCE</scope>
    <source>
        <strain evidence="3">GVMAG-S-1035085-51</strain>
    </source>
</reference>
<organism evidence="3">
    <name type="scientific">viral metagenome</name>
    <dbReference type="NCBI Taxonomy" id="1070528"/>
    <lineage>
        <taxon>unclassified sequences</taxon>
        <taxon>metagenomes</taxon>
        <taxon>organismal metagenomes</taxon>
    </lineage>
</organism>
<dbReference type="InterPro" id="IPR031654">
    <property type="entry name" value="Capsid_N"/>
</dbReference>
<protein>
    <recommendedName>
        <fullName evidence="4">Major capsid protein</fullName>
    </recommendedName>
</protein>
<feature type="domain" description="Major capsid protein N-terminal" evidence="2">
    <location>
        <begin position="25"/>
        <end position="216"/>
    </location>
</feature>
<dbReference type="EMBL" id="MN740614">
    <property type="protein sequence ID" value="QHU35901.1"/>
    <property type="molecule type" value="Genomic_DNA"/>
</dbReference>
<dbReference type="Gene3D" id="2.70.9.20">
    <property type="entry name" value="Major capsid protein Vp54"/>
    <property type="match status" value="2"/>
</dbReference>
<dbReference type="GO" id="GO:0005198">
    <property type="term" value="F:structural molecule activity"/>
    <property type="evidence" value="ECO:0007669"/>
    <property type="project" value="InterPro"/>
</dbReference>
<dbReference type="InterPro" id="IPR007542">
    <property type="entry name" value="MCP_C"/>
</dbReference>
<dbReference type="InterPro" id="IPR016112">
    <property type="entry name" value="VP_dsDNA_II"/>
</dbReference>
<dbReference type="InterPro" id="IPR038519">
    <property type="entry name" value="MCP_C_sf"/>
</dbReference>
<evidence type="ECO:0000259" key="2">
    <source>
        <dbReference type="Pfam" id="PF16903"/>
    </source>
</evidence>
<sequence length="511" mass="55900">MGGGLMQLVAYGAQDVYLTGNPQITFFKVVYRRHTNFAVESIEQTFNGVAGFGRKATVTLQRNGDLISNTYLRVTLPAATGAAPWAWVHKVGHALIQSVELNIGGTKIDKQYTDWFNIWADLSNKVGQSRGFNKLIGNVPELTELALTHGENVLYVPLMFFFNRNDGLALPLIALQYHDVRFEFEFRRLSELIVGTQPTIGDLVTASLFVDYVYLDAEERKKFATSSHEYLIEQVQFTGDESVTGLNVKPRLNLNHPVKALYWVMKLGKFTAGSTYLAYGADIEAVRLLATKRFCLAVAAYLGTGAGSVLDLSGNNLKGAASLSAGLLAKLTAARAVAVSSERLDVDNIVITGDLLSVEDLSTPVATLLLASGHTRVTVGDGAAAADVVVRDWANYGQTLDRKENPIKDVLLQLNGHDRFSLRDSNYFNYVQPWQHHSNTPADGVNMYSFALNPEDHQPSGTCNMSRIDNATLNLTLKANTPVSDTKLSIYALSYNVFRVVAGMGGLAYSN</sequence>
<dbReference type="Pfam" id="PF04451">
    <property type="entry name" value="Capsid_NCLDV"/>
    <property type="match status" value="1"/>
</dbReference>
<evidence type="ECO:0008006" key="4">
    <source>
        <dbReference type="Google" id="ProtNLM"/>
    </source>
</evidence>
<evidence type="ECO:0000313" key="3">
    <source>
        <dbReference type="EMBL" id="QHU35901.1"/>
    </source>
</evidence>
<dbReference type="SUPFAM" id="SSF49749">
    <property type="entry name" value="Group II dsDNA viruses VP"/>
    <property type="match status" value="3"/>
</dbReference>